<protein>
    <submittedName>
        <fullName evidence="1">Uncharacterized protein</fullName>
    </submittedName>
</protein>
<accession>A0ABD2MGV2</accession>
<gene>
    <name evidence="1" type="ORF">HHI36_009796</name>
</gene>
<sequence length="123" mass="13931">MSTSNGHIVDCAGTDHQPTFLTIKLDNMVQKIIPSKSKSYIDYKKHKSDLANESWDGIYIVGGPNQMVINFTRILCQLIKRNTNTISMNNKHTPRHKWNTKGLLNSINEKITATTSCDEILKI</sequence>
<dbReference type="Proteomes" id="UP001516400">
    <property type="component" value="Unassembled WGS sequence"/>
</dbReference>
<reference evidence="1 2" key="1">
    <citation type="journal article" date="2021" name="BMC Biol.">
        <title>Horizontally acquired antibacterial genes associated with adaptive radiation of ladybird beetles.</title>
        <authorList>
            <person name="Li H.S."/>
            <person name="Tang X.F."/>
            <person name="Huang Y.H."/>
            <person name="Xu Z.Y."/>
            <person name="Chen M.L."/>
            <person name="Du X.Y."/>
            <person name="Qiu B.Y."/>
            <person name="Chen P.T."/>
            <person name="Zhang W."/>
            <person name="Slipinski A."/>
            <person name="Escalona H.E."/>
            <person name="Waterhouse R.M."/>
            <person name="Zwick A."/>
            <person name="Pang H."/>
        </authorList>
    </citation>
    <scope>NUCLEOTIDE SEQUENCE [LARGE SCALE GENOMIC DNA]</scope>
    <source>
        <strain evidence="1">SYSU2018</strain>
    </source>
</reference>
<evidence type="ECO:0000313" key="2">
    <source>
        <dbReference type="Proteomes" id="UP001516400"/>
    </source>
</evidence>
<dbReference type="EMBL" id="JABFTP020000001">
    <property type="protein sequence ID" value="KAL3265591.1"/>
    <property type="molecule type" value="Genomic_DNA"/>
</dbReference>
<dbReference type="AlphaFoldDB" id="A0ABD2MGV2"/>
<comment type="caution">
    <text evidence="1">The sequence shown here is derived from an EMBL/GenBank/DDBJ whole genome shotgun (WGS) entry which is preliminary data.</text>
</comment>
<keyword evidence="2" id="KW-1185">Reference proteome</keyword>
<evidence type="ECO:0000313" key="1">
    <source>
        <dbReference type="EMBL" id="KAL3265591.1"/>
    </source>
</evidence>
<proteinExistence type="predicted"/>
<organism evidence="1 2">
    <name type="scientific">Cryptolaemus montrouzieri</name>
    <dbReference type="NCBI Taxonomy" id="559131"/>
    <lineage>
        <taxon>Eukaryota</taxon>
        <taxon>Metazoa</taxon>
        <taxon>Ecdysozoa</taxon>
        <taxon>Arthropoda</taxon>
        <taxon>Hexapoda</taxon>
        <taxon>Insecta</taxon>
        <taxon>Pterygota</taxon>
        <taxon>Neoptera</taxon>
        <taxon>Endopterygota</taxon>
        <taxon>Coleoptera</taxon>
        <taxon>Polyphaga</taxon>
        <taxon>Cucujiformia</taxon>
        <taxon>Coccinelloidea</taxon>
        <taxon>Coccinellidae</taxon>
        <taxon>Scymninae</taxon>
        <taxon>Scymnini</taxon>
        <taxon>Cryptolaemus</taxon>
    </lineage>
</organism>
<name>A0ABD2MGV2_9CUCU</name>